<dbReference type="InterPro" id="IPR053142">
    <property type="entry name" value="PchR_regulatory_protein"/>
</dbReference>
<name>A0A7X9P3E6_9BACT</name>
<reference evidence="5 6" key="1">
    <citation type="submission" date="2020-04" db="EMBL/GenBank/DDBJ databases">
        <title>Flammeovirga sp. SR4, a novel species isolated from seawater.</title>
        <authorList>
            <person name="Wang X."/>
        </authorList>
    </citation>
    <scope>NUCLEOTIDE SEQUENCE [LARGE SCALE GENOMIC DNA]</scope>
    <source>
        <strain evidence="5 6">ATCC 23126</strain>
    </source>
</reference>
<dbReference type="SUPFAM" id="SSF46689">
    <property type="entry name" value="Homeodomain-like"/>
    <property type="match status" value="1"/>
</dbReference>
<keyword evidence="2" id="KW-0238">DNA-binding</keyword>
<dbReference type="PROSITE" id="PS01124">
    <property type="entry name" value="HTH_ARAC_FAMILY_2"/>
    <property type="match status" value="1"/>
</dbReference>
<keyword evidence="6" id="KW-1185">Reference proteome</keyword>
<dbReference type="PRINTS" id="PR00032">
    <property type="entry name" value="HTHARAC"/>
</dbReference>
<protein>
    <submittedName>
        <fullName evidence="5">Helix-turn-helix transcriptional regulator</fullName>
    </submittedName>
</protein>
<dbReference type="AlphaFoldDB" id="A0A7X9P3E6"/>
<dbReference type="InterPro" id="IPR020449">
    <property type="entry name" value="Tscrpt_reg_AraC-type_HTH"/>
</dbReference>
<dbReference type="GO" id="GO:0043565">
    <property type="term" value="F:sequence-specific DNA binding"/>
    <property type="evidence" value="ECO:0007669"/>
    <property type="project" value="InterPro"/>
</dbReference>
<dbReference type="GO" id="GO:0003700">
    <property type="term" value="F:DNA-binding transcription factor activity"/>
    <property type="evidence" value="ECO:0007669"/>
    <property type="project" value="InterPro"/>
</dbReference>
<dbReference type="Proteomes" id="UP000576082">
    <property type="component" value="Unassembled WGS sequence"/>
</dbReference>
<feature type="domain" description="HTH araC/xylS-type" evidence="4">
    <location>
        <begin position="222"/>
        <end position="323"/>
    </location>
</feature>
<accession>A0A7X9P3E6</accession>
<dbReference type="InterPro" id="IPR018060">
    <property type="entry name" value="HTH_AraC"/>
</dbReference>
<proteinExistence type="predicted"/>
<dbReference type="PANTHER" id="PTHR47893:SF1">
    <property type="entry name" value="REGULATORY PROTEIN PCHR"/>
    <property type="match status" value="1"/>
</dbReference>
<evidence type="ECO:0000256" key="1">
    <source>
        <dbReference type="ARBA" id="ARBA00023015"/>
    </source>
</evidence>
<evidence type="ECO:0000313" key="6">
    <source>
        <dbReference type="Proteomes" id="UP000576082"/>
    </source>
</evidence>
<dbReference type="InterPro" id="IPR009057">
    <property type="entry name" value="Homeodomain-like_sf"/>
</dbReference>
<evidence type="ECO:0000256" key="3">
    <source>
        <dbReference type="ARBA" id="ARBA00023163"/>
    </source>
</evidence>
<evidence type="ECO:0000256" key="2">
    <source>
        <dbReference type="ARBA" id="ARBA00023125"/>
    </source>
</evidence>
<dbReference type="Pfam" id="PF12833">
    <property type="entry name" value="HTH_18"/>
    <property type="match status" value="1"/>
</dbReference>
<dbReference type="SMART" id="SM00342">
    <property type="entry name" value="HTH_ARAC"/>
    <property type="match status" value="1"/>
</dbReference>
<dbReference type="Gene3D" id="1.10.10.60">
    <property type="entry name" value="Homeodomain-like"/>
    <property type="match status" value="2"/>
</dbReference>
<evidence type="ECO:0000313" key="5">
    <source>
        <dbReference type="EMBL" id="NME68710.1"/>
    </source>
</evidence>
<keyword evidence="3" id="KW-0804">Transcription</keyword>
<keyword evidence="1" id="KW-0805">Transcription regulation</keyword>
<dbReference type="PROSITE" id="PS00041">
    <property type="entry name" value="HTH_ARAC_FAMILY_1"/>
    <property type="match status" value="1"/>
</dbReference>
<dbReference type="PANTHER" id="PTHR47893">
    <property type="entry name" value="REGULATORY PROTEIN PCHR"/>
    <property type="match status" value="1"/>
</dbReference>
<comment type="caution">
    <text evidence="5">The sequence shown here is derived from an EMBL/GenBank/DDBJ whole genome shotgun (WGS) entry which is preliminary data.</text>
</comment>
<sequence length="327" mass="37667">MEIDLKEGSASQMLEQVYNHLGGELSAEKYEVKKDGIHILSHVFSLVKGTDIMIHSIRSNEDLYYNIEGDESDERYLNFRFEYKADIMKNTEDHEEGMDLQAVGMAVYDTSYSFKTHNKGGQLNQWISIRISIQQMSDIFTQFGKYLGGLFPEGHNWVRYDIAPLEVHLLLKDIFDLDLDQRNPMTHSVVLARVIECLGVFYDRLLNKGFQEQSNVHPDDLQRLMELKDKLINPFEPLPSLSVIADEYGYSLSKLKRDFGSVFGSSIKRFHTDLRLEKAKELLQHEKRSITEVARLVGYNSVSKFSLGFKKAYGITPKEASLKYTKN</sequence>
<dbReference type="EMBL" id="JABANE010000027">
    <property type="protein sequence ID" value="NME68710.1"/>
    <property type="molecule type" value="Genomic_DNA"/>
</dbReference>
<organism evidence="5 6">
    <name type="scientific">Flammeovirga aprica JL-4</name>
    <dbReference type="NCBI Taxonomy" id="694437"/>
    <lineage>
        <taxon>Bacteria</taxon>
        <taxon>Pseudomonadati</taxon>
        <taxon>Bacteroidota</taxon>
        <taxon>Cytophagia</taxon>
        <taxon>Cytophagales</taxon>
        <taxon>Flammeovirgaceae</taxon>
        <taxon>Flammeovirga</taxon>
    </lineage>
</organism>
<evidence type="ECO:0000259" key="4">
    <source>
        <dbReference type="PROSITE" id="PS01124"/>
    </source>
</evidence>
<gene>
    <name evidence="5" type="ORF">HHU12_12130</name>
</gene>
<dbReference type="RefSeq" id="WP_169657005.1">
    <property type="nucleotide sequence ID" value="NZ_JABANE010000027.1"/>
</dbReference>
<dbReference type="InterPro" id="IPR018062">
    <property type="entry name" value="HTH_AraC-typ_CS"/>
</dbReference>